<gene>
    <name evidence="8" type="primary">MRPL50</name>
    <name evidence="8" type="ORF">T07_816</name>
</gene>
<evidence type="ECO:0000256" key="5">
    <source>
        <dbReference type="ARBA" id="ARBA00023274"/>
    </source>
</evidence>
<organism evidence="8 9">
    <name type="scientific">Trichinella nelsoni</name>
    <dbReference type="NCBI Taxonomy" id="6336"/>
    <lineage>
        <taxon>Eukaryota</taxon>
        <taxon>Metazoa</taxon>
        <taxon>Ecdysozoa</taxon>
        <taxon>Nematoda</taxon>
        <taxon>Enoplea</taxon>
        <taxon>Dorylaimia</taxon>
        <taxon>Trichinellida</taxon>
        <taxon>Trichinellidae</taxon>
        <taxon>Trichinella</taxon>
    </lineage>
</organism>
<dbReference type="GO" id="GO:0005762">
    <property type="term" value="C:mitochondrial large ribosomal subunit"/>
    <property type="evidence" value="ECO:0007669"/>
    <property type="project" value="TreeGrafter"/>
</dbReference>
<evidence type="ECO:0000313" key="8">
    <source>
        <dbReference type="EMBL" id="KRX25663.1"/>
    </source>
</evidence>
<dbReference type="InterPro" id="IPR018305">
    <property type="entry name" value="Ribosomal_m50"/>
</dbReference>
<sequence>MIIKIDVKSSEKYFSDMLRLLPNIPSCNILRQTISTSSMGIKKESCIEENLVAEEKTGQHDFVAQDKIRARSVLKHLNVYVPPEDLQHRLENAVKKYCPSWNENWKEFSLEDAKMKFQILNHLEISLGKLILNSCLHELKTMEDVLNYFLKPVSITSDYSKMARSSQLPKNVHILEDAVRFHPLTDEQHGGITAFPKSSTYVPSLRFRRYVKGFRAKTEWHHFEEKHFDYTSTPPEAPWLKKKSERMDNIRVNKLCYF</sequence>
<evidence type="ECO:0000256" key="1">
    <source>
        <dbReference type="ARBA" id="ARBA00004173"/>
    </source>
</evidence>
<evidence type="ECO:0000256" key="4">
    <source>
        <dbReference type="ARBA" id="ARBA00023128"/>
    </source>
</evidence>
<evidence type="ECO:0000256" key="2">
    <source>
        <dbReference type="ARBA" id="ARBA00008860"/>
    </source>
</evidence>
<dbReference type="PANTHER" id="PTHR31542:SF1">
    <property type="entry name" value="LARGE RIBOSOMAL SUBUNIT PROTEIN ML50"/>
    <property type="match status" value="1"/>
</dbReference>
<dbReference type="PANTHER" id="PTHR31542">
    <property type="entry name" value="39A RIBOSOMAL PROTEIN L50, MITOCHONDRIAL"/>
    <property type="match status" value="1"/>
</dbReference>
<dbReference type="EMBL" id="JYDL01000011">
    <property type="protein sequence ID" value="KRX25663.1"/>
    <property type="molecule type" value="Genomic_DNA"/>
</dbReference>
<keyword evidence="3 8" id="KW-0689">Ribosomal protein</keyword>
<keyword evidence="9" id="KW-1185">Reference proteome</keyword>
<name>A0A0V0SFP0_9BILA</name>
<accession>A0A0V0SFP0</accession>
<protein>
    <recommendedName>
        <fullName evidence="6">Large ribosomal subunit protein mL50</fullName>
    </recommendedName>
    <alternativeName>
        <fullName evidence="7">39S ribosomal protein L50, mitochondrial</fullName>
    </alternativeName>
</protein>
<proteinExistence type="inferred from homology"/>
<comment type="similarity">
    <text evidence="2">Belongs to the mitochondrion-specific ribosomal protein mL50 family.</text>
</comment>
<dbReference type="Proteomes" id="UP000054630">
    <property type="component" value="Unassembled WGS sequence"/>
</dbReference>
<evidence type="ECO:0000256" key="6">
    <source>
        <dbReference type="ARBA" id="ARBA00035183"/>
    </source>
</evidence>
<evidence type="ECO:0000313" key="9">
    <source>
        <dbReference type="Proteomes" id="UP000054630"/>
    </source>
</evidence>
<dbReference type="OrthoDB" id="9939609at2759"/>
<evidence type="ECO:0000256" key="7">
    <source>
        <dbReference type="ARBA" id="ARBA00035398"/>
    </source>
</evidence>
<dbReference type="Pfam" id="PF10501">
    <property type="entry name" value="Ribosomal_L50"/>
    <property type="match status" value="1"/>
</dbReference>
<keyword evidence="5" id="KW-0687">Ribonucleoprotein</keyword>
<dbReference type="AlphaFoldDB" id="A0A0V0SFP0"/>
<comment type="caution">
    <text evidence="8">The sequence shown here is derived from an EMBL/GenBank/DDBJ whole genome shotgun (WGS) entry which is preliminary data.</text>
</comment>
<reference evidence="8 9" key="1">
    <citation type="submission" date="2015-01" db="EMBL/GenBank/DDBJ databases">
        <title>Evolution of Trichinella species and genotypes.</title>
        <authorList>
            <person name="Korhonen P.K."/>
            <person name="Edoardo P."/>
            <person name="Giuseppe L.R."/>
            <person name="Gasser R.B."/>
        </authorList>
    </citation>
    <scope>NUCLEOTIDE SEQUENCE [LARGE SCALE GENOMIC DNA]</scope>
    <source>
        <strain evidence="8">ISS37</strain>
    </source>
</reference>
<comment type="subcellular location">
    <subcellularLocation>
        <location evidence="1">Mitochondrion</location>
    </subcellularLocation>
</comment>
<evidence type="ECO:0000256" key="3">
    <source>
        <dbReference type="ARBA" id="ARBA00022980"/>
    </source>
</evidence>
<keyword evidence="4" id="KW-0496">Mitochondrion</keyword>